<evidence type="ECO:0000256" key="4">
    <source>
        <dbReference type="ARBA" id="ARBA00022692"/>
    </source>
</evidence>
<keyword evidence="5 7" id="KW-1133">Transmembrane helix</keyword>
<dbReference type="InterPro" id="IPR052518">
    <property type="entry name" value="CHR_Transporter"/>
</dbReference>
<dbReference type="Pfam" id="PF02417">
    <property type="entry name" value="Chromate_transp"/>
    <property type="match status" value="1"/>
</dbReference>
<dbReference type="PANTHER" id="PTHR43663:SF2">
    <property type="entry name" value="CHROMATE TRANSPORT PROTEIN-RELATED"/>
    <property type="match status" value="1"/>
</dbReference>
<keyword evidence="3" id="KW-1003">Cell membrane</keyword>
<evidence type="ECO:0000256" key="7">
    <source>
        <dbReference type="SAM" id="Phobius"/>
    </source>
</evidence>
<feature type="transmembrane region" description="Helical" evidence="7">
    <location>
        <begin position="148"/>
        <end position="180"/>
    </location>
</feature>
<evidence type="ECO:0000313" key="9">
    <source>
        <dbReference type="Proteomes" id="UP000075737"/>
    </source>
</evidence>
<keyword evidence="9" id="KW-1185">Reference proteome</keyword>
<accession>A0A162MDZ3</accession>
<evidence type="ECO:0000256" key="3">
    <source>
        <dbReference type="ARBA" id="ARBA00022475"/>
    </source>
</evidence>
<gene>
    <name evidence="8" type="primary">chrA_3</name>
    <name evidence="8" type="ORF">ATZ99_16420</name>
</gene>
<name>A0A162MDZ3_9FIRM</name>
<comment type="subcellular location">
    <subcellularLocation>
        <location evidence="1">Cell membrane</location>
        <topology evidence="1">Multi-pass membrane protein</topology>
    </subcellularLocation>
</comment>
<protein>
    <submittedName>
        <fullName evidence="8">Chromate transport protein</fullName>
    </submittedName>
</protein>
<evidence type="ECO:0000313" key="8">
    <source>
        <dbReference type="EMBL" id="KYO65408.1"/>
    </source>
</evidence>
<dbReference type="RefSeq" id="WP_068748760.1">
    <property type="nucleotide sequence ID" value="NZ_LOHZ01000035.1"/>
</dbReference>
<organism evidence="8 9">
    <name type="scientific">Thermovenabulum gondwanense</name>
    <dbReference type="NCBI Taxonomy" id="520767"/>
    <lineage>
        <taxon>Bacteria</taxon>
        <taxon>Bacillati</taxon>
        <taxon>Bacillota</taxon>
        <taxon>Clostridia</taxon>
        <taxon>Thermosediminibacterales</taxon>
        <taxon>Thermosediminibacteraceae</taxon>
        <taxon>Thermovenabulum</taxon>
    </lineage>
</organism>
<comment type="caution">
    <text evidence="8">The sequence shown here is derived from an EMBL/GenBank/DDBJ whole genome shotgun (WGS) entry which is preliminary data.</text>
</comment>
<feature type="transmembrane region" description="Helical" evidence="7">
    <location>
        <begin position="116"/>
        <end position="136"/>
    </location>
</feature>
<proteinExistence type="inferred from homology"/>
<comment type="similarity">
    <text evidence="2">Belongs to the chromate ion transporter (CHR) (TC 2.A.51) family.</text>
</comment>
<keyword evidence="6 7" id="KW-0472">Membrane</keyword>
<feature type="transmembrane region" description="Helical" evidence="7">
    <location>
        <begin position="6"/>
        <end position="29"/>
    </location>
</feature>
<reference evidence="8 9" key="1">
    <citation type="submission" date="2015-12" db="EMBL/GenBank/DDBJ databases">
        <title>Draft genome of Thermovenabulum gondwanense isolated from a red thermophilic microbial mat colonisisng an outflow channel of a bore well.</title>
        <authorList>
            <person name="Patel B.K."/>
        </authorList>
    </citation>
    <scope>NUCLEOTIDE SEQUENCE [LARGE SCALE GENOMIC DNA]</scope>
    <source>
        <strain evidence="8 9">R270</strain>
    </source>
</reference>
<dbReference type="EMBL" id="LOHZ01000035">
    <property type="protein sequence ID" value="KYO65408.1"/>
    <property type="molecule type" value="Genomic_DNA"/>
</dbReference>
<dbReference type="AlphaFoldDB" id="A0A162MDZ3"/>
<dbReference type="PATRIC" id="fig|520767.4.peg.1758"/>
<dbReference type="Proteomes" id="UP000075737">
    <property type="component" value="Unassembled WGS sequence"/>
</dbReference>
<feature type="transmembrane region" description="Helical" evidence="7">
    <location>
        <begin position="80"/>
        <end position="104"/>
    </location>
</feature>
<evidence type="ECO:0000256" key="6">
    <source>
        <dbReference type="ARBA" id="ARBA00023136"/>
    </source>
</evidence>
<dbReference type="GO" id="GO:0005886">
    <property type="term" value="C:plasma membrane"/>
    <property type="evidence" value="ECO:0007669"/>
    <property type="project" value="UniProtKB-SubCell"/>
</dbReference>
<dbReference type="PANTHER" id="PTHR43663">
    <property type="entry name" value="CHROMATE TRANSPORT PROTEIN-RELATED"/>
    <property type="match status" value="1"/>
</dbReference>
<dbReference type="GO" id="GO:0015109">
    <property type="term" value="F:chromate transmembrane transporter activity"/>
    <property type="evidence" value="ECO:0007669"/>
    <property type="project" value="InterPro"/>
</dbReference>
<evidence type="ECO:0000256" key="2">
    <source>
        <dbReference type="ARBA" id="ARBA00005262"/>
    </source>
</evidence>
<sequence>MLGGRLSFFVKMFMAFFKIGAFTLGGGYAMIPLMKLEMVEKNKWLKEEEFLDIIAVSQSVPGAVAINTSVYIGYKLGGLTGAIFALFGTVLPSFLTILFIAYFYSEVREITYFNKALKGVYPSIFILILSAAFSLWKKALKDYQSYVIFIMSLFLLLFVNVYPGILILVFGLIGVFRGLYKDAKRMKKND</sequence>
<evidence type="ECO:0000256" key="1">
    <source>
        <dbReference type="ARBA" id="ARBA00004651"/>
    </source>
</evidence>
<dbReference type="InterPro" id="IPR003370">
    <property type="entry name" value="Chromate_transpt"/>
</dbReference>
<dbReference type="STRING" id="520767.ATZ99_16420"/>
<evidence type="ECO:0000256" key="5">
    <source>
        <dbReference type="ARBA" id="ARBA00022989"/>
    </source>
</evidence>
<keyword evidence="4 7" id="KW-0812">Transmembrane</keyword>